<dbReference type="Pfam" id="PF02518">
    <property type="entry name" value="HATPase_c"/>
    <property type="match status" value="1"/>
</dbReference>
<dbReference type="GO" id="GO:0000155">
    <property type="term" value="F:phosphorelay sensor kinase activity"/>
    <property type="evidence" value="ECO:0007669"/>
    <property type="project" value="InterPro"/>
</dbReference>
<dbReference type="Proteomes" id="UP000306509">
    <property type="component" value="Unassembled WGS sequence"/>
</dbReference>
<dbReference type="SUPFAM" id="SSF55874">
    <property type="entry name" value="ATPase domain of HSP90 chaperone/DNA topoisomerase II/histidine kinase"/>
    <property type="match status" value="1"/>
</dbReference>
<evidence type="ECO:0000256" key="3">
    <source>
        <dbReference type="ARBA" id="ARBA00022679"/>
    </source>
</evidence>
<keyword evidence="4 7" id="KW-0418">Kinase</keyword>
<evidence type="ECO:0000256" key="1">
    <source>
        <dbReference type="ARBA" id="ARBA00004370"/>
    </source>
</evidence>
<keyword evidence="5" id="KW-0472">Membrane</keyword>
<reference evidence="7 8" key="1">
    <citation type="journal article" date="2019" name="Anaerobe">
        <title>Detection of Robinsoniella peoriensis in multiple bone samples of a trauma patient.</title>
        <authorList>
            <person name="Schrottner P."/>
            <person name="Hartwich K."/>
            <person name="Bunk B."/>
            <person name="Schober I."/>
            <person name="Helbig S."/>
            <person name="Rudolph W.W."/>
            <person name="Gunzer F."/>
        </authorList>
    </citation>
    <scope>NUCLEOTIDE SEQUENCE [LARGE SCALE GENOMIC DNA]</scope>
    <source>
        <strain evidence="7 8">DSM 106044</strain>
    </source>
</reference>
<evidence type="ECO:0000256" key="5">
    <source>
        <dbReference type="SAM" id="Phobius"/>
    </source>
</evidence>
<name>A0A4V6YR20_9FIRM</name>
<dbReference type="InterPro" id="IPR003594">
    <property type="entry name" value="HATPase_dom"/>
</dbReference>
<feature type="domain" description="HAMP" evidence="6">
    <location>
        <begin position="310"/>
        <end position="362"/>
    </location>
</feature>
<gene>
    <name evidence="7" type="primary">ypdA_31</name>
    <name evidence="7" type="ORF">DSM106044_04320</name>
</gene>
<keyword evidence="3 7" id="KW-0808">Transferase</keyword>
<keyword evidence="2" id="KW-0597">Phosphoprotein</keyword>
<evidence type="ECO:0000256" key="2">
    <source>
        <dbReference type="ARBA" id="ARBA00022553"/>
    </source>
</evidence>
<dbReference type="Pfam" id="PF00672">
    <property type="entry name" value="HAMP"/>
    <property type="match status" value="1"/>
</dbReference>
<feature type="transmembrane region" description="Helical" evidence="5">
    <location>
        <begin position="288"/>
        <end position="309"/>
    </location>
</feature>
<dbReference type="Gene3D" id="3.30.565.10">
    <property type="entry name" value="Histidine kinase-like ATPase, C-terminal domain"/>
    <property type="match status" value="1"/>
</dbReference>
<accession>A0A4V6YR20</accession>
<sequence length="606" mass="69227">MQEAKIMKRTIRTKIMLMVFIPVIAAFLISGIGASQYFYRILESHTVMGEDQKLAQTARQLQYIQNNVINIAKQIVIDEQVQNLLREERNEDVLESLITERSVKQTLRTYINQFPYIYGVTIVSPEMDSYSSNQTEGKFNPEEEIWYTKFKDTGLYKGFSAPHIYTLEQGIQKKEVVSYIMSFKDIRNGKDILGDIILHAGVPEMEKYAKLDTGLLSGYALYDRGGNAILHNGSISMPFPEVKQQTGRQIQLVNKNTILVNRSLEDGWMMVSEVSNTLLLKQLKYIKLFFLAIFMGAISILALVLYFCIRNITKPLEQLHTAAVQVGKGDFEIAVDIRTNDELMVLGEAFNTMVADIKRRMEESIQYEKTTKEMEINRLMLQINPHFIYNTLNSIVYMAQIEGNKEIVRFSNAFISLLQDTLRVQKDSIFISMEQELKNIKNYLLLQSYRYPQRFDVIYDIDESVCQAAVPNVLIQPIVENAIFHGLAGKTEKGILEIIICRIKGITDDIRITIRDNGLGMEEDVVKRILNQDDSIQGQMRTIGVGNVKSRIEHIYGKQSGSRQANGCKNETGEKNYGMEIKSTPGKGTEVVLYIPFLKLDQNKCI</sequence>
<keyword evidence="8" id="KW-1185">Reference proteome</keyword>
<dbReference type="Pfam" id="PF06580">
    <property type="entry name" value="His_kinase"/>
    <property type="match status" value="1"/>
</dbReference>
<keyword evidence="5" id="KW-0812">Transmembrane</keyword>
<dbReference type="GO" id="GO:0016020">
    <property type="term" value="C:membrane"/>
    <property type="evidence" value="ECO:0007669"/>
    <property type="project" value="UniProtKB-SubCell"/>
</dbReference>
<dbReference type="OrthoDB" id="9809348at2"/>
<dbReference type="InterPro" id="IPR003660">
    <property type="entry name" value="HAMP_dom"/>
</dbReference>
<dbReference type="InterPro" id="IPR050640">
    <property type="entry name" value="Bact_2-comp_sensor_kinase"/>
</dbReference>
<proteinExistence type="predicted"/>
<dbReference type="STRING" id="180332.GCA_000797495_02118"/>
<dbReference type="PANTHER" id="PTHR34220:SF7">
    <property type="entry name" value="SENSOR HISTIDINE KINASE YPDA"/>
    <property type="match status" value="1"/>
</dbReference>
<dbReference type="AlphaFoldDB" id="A0A4V6YR20"/>
<dbReference type="CDD" id="cd06225">
    <property type="entry name" value="HAMP"/>
    <property type="match status" value="1"/>
</dbReference>
<dbReference type="PANTHER" id="PTHR34220">
    <property type="entry name" value="SENSOR HISTIDINE KINASE YPDA"/>
    <property type="match status" value="1"/>
</dbReference>
<evidence type="ECO:0000313" key="8">
    <source>
        <dbReference type="Proteomes" id="UP000306509"/>
    </source>
</evidence>
<organism evidence="7 8">
    <name type="scientific">Robinsoniella peoriensis</name>
    <dbReference type="NCBI Taxonomy" id="180332"/>
    <lineage>
        <taxon>Bacteria</taxon>
        <taxon>Bacillati</taxon>
        <taxon>Bacillota</taxon>
        <taxon>Clostridia</taxon>
        <taxon>Lachnospirales</taxon>
        <taxon>Lachnospiraceae</taxon>
        <taxon>Robinsoniella</taxon>
    </lineage>
</organism>
<evidence type="ECO:0000313" key="7">
    <source>
        <dbReference type="EMBL" id="TLC98787.1"/>
    </source>
</evidence>
<comment type="caution">
    <text evidence="7">The sequence shown here is derived from an EMBL/GenBank/DDBJ whole genome shotgun (WGS) entry which is preliminary data.</text>
</comment>
<dbReference type="EC" id="2.7.13.3" evidence="7"/>
<protein>
    <submittedName>
        <fullName evidence="7">Sensor histidine kinase YpdA</fullName>
        <ecNumber evidence="7">2.7.13.3</ecNumber>
    </submittedName>
</protein>
<dbReference type="SMART" id="SM00304">
    <property type="entry name" value="HAMP"/>
    <property type="match status" value="1"/>
</dbReference>
<keyword evidence="5" id="KW-1133">Transmembrane helix</keyword>
<dbReference type="InterPro" id="IPR036890">
    <property type="entry name" value="HATPase_C_sf"/>
</dbReference>
<dbReference type="EMBL" id="QGQD01000083">
    <property type="protein sequence ID" value="TLC98787.1"/>
    <property type="molecule type" value="Genomic_DNA"/>
</dbReference>
<evidence type="ECO:0000259" key="6">
    <source>
        <dbReference type="PROSITE" id="PS50885"/>
    </source>
</evidence>
<evidence type="ECO:0000256" key="4">
    <source>
        <dbReference type="ARBA" id="ARBA00022777"/>
    </source>
</evidence>
<comment type="subcellular location">
    <subcellularLocation>
        <location evidence="1">Membrane</location>
    </subcellularLocation>
</comment>
<dbReference type="InterPro" id="IPR010559">
    <property type="entry name" value="Sig_transdc_His_kin_internal"/>
</dbReference>
<dbReference type="Gene3D" id="6.10.340.10">
    <property type="match status" value="1"/>
</dbReference>
<dbReference type="PROSITE" id="PS50885">
    <property type="entry name" value="HAMP"/>
    <property type="match status" value="1"/>
</dbReference>
<dbReference type="SUPFAM" id="SSF158472">
    <property type="entry name" value="HAMP domain-like"/>
    <property type="match status" value="1"/>
</dbReference>